<dbReference type="AlphaFoldDB" id="A0A0E9LT47"/>
<proteinExistence type="predicted"/>
<evidence type="ECO:0000313" key="2">
    <source>
        <dbReference type="Proteomes" id="UP000032900"/>
    </source>
</evidence>
<protein>
    <submittedName>
        <fullName evidence="1">Uncharacterized protein</fullName>
    </submittedName>
</protein>
<reference evidence="1 2" key="1">
    <citation type="journal article" date="2015" name="Microbes Environ.">
        <title>Distribution and evolution of nitrogen fixation genes in the phylum bacteroidetes.</title>
        <authorList>
            <person name="Inoue J."/>
            <person name="Oshima K."/>
            <person name="Suda W."/>
            <person name="Sakamoto M."/>
            <person name="Iino T."/>
            <person name="Noda S."/>
            <person name="Hongoh Y."/>
            <person name="Hattori M."/>
            <person name="Ohkuma M."/>
        </authorList>
    </citation>
    <scope>NUCLEOTIDE SEQUENCE [LARGE SCALE GENOMIC DNA]</scope>
    <source>
        <strain evidence="1">JCM 15548</strain>
    </source>
</reference>
<dbReference type="EMBL" id="BAZW01000003">
    <property type="protein sequence ID" value="GAO28458.1"/>
    <property type="molecule type" value="Genomic_DNA"/>
</dbReference>
<keyword evidence="2" id="KW-1185">Reference proteome</keyword>
<organism evidence="1 2">
    <name type="scientific">Geofilum rubicundum JCM 15548</name>
    <dbReference type="NCBI Taxonomy" id="1236989"/>
    <lineage>
        <taxon>Bacteria</taxon>
        <taxon>Pseudomonadati</taxon>
        <taxon>Bacteroidota</taxon>
        <taxon>Bacteroidia</taxon>
        <taxon>Marinilabiliales</taxon>
        <taxon>Marinilabiliaceae</taxon>
        <taxon>Geofilum</taxon>
    </lineage>
</organism>
<gene>
    <name evidence="1" type="ORF">JCM15548_1555</name>
</gene>
<comment type="caution">
    <text evidence="1">The sequence shown here is derived from an EMBL/GenBank/DDBJ whole genome shotgun (WGS) entry which is preliminary data.</text>
</comment>
<evidence type="ECO:0000313" key="1">
    <source>
        <dbReference type="EMBL" id="GAO28458.1"/>
    </source>
</evidence>
<name>A0A0E9LT47_9BACT</name>
<sequence length="54" mass="5886">MSKVLEIYDGRGRNCDFLEGQPTKVYCCALDNKKAADSLKGAAALIFRSGVITF</sequence>
<accession>A0A0E9LT47</accession>
<dbReference type="Proteomes" id="UP000032900">
    <property type="component" value="Unassembled WGS sequence"/>
</dbReference>